<dbReference type="OrthoDB" id="2135133at2759"/>
<reference evidence="2" key="2">
    <citation type="submission" date="2020-04" db="EMBL/GenBank/DDBJ databases">
        <authorList>
            <consortium name="NCBI Genome Project"/>
        </authorList>
    </citation>
    <scope>NUCLEOTIDE SEQUENCE</scope>
    <source>
        <strain evidence="2">CBS 342.82</strain>
    </source>
</reference>
<protein>
    <recommendedName>
        <fullName evidence="3">G domain-containing protein</fullName>
    </recommendedName>
</protein>
<dbReference type="RefSeq" id="XP_033456811.1">
    <property type="nucleotide sequence ID" value="XM_033608541.1"/>
</dbReference>
<evidence type="ECO:0000313" key="1">
    <source>
        <dbReference type="Proteomes" id="UP000504637"/>
    </source>
</evidence>
<proteinExistence type="predicted"/>
<dbReference type="GeneID" id="54366341"/>
<dbReference type="Gene3D" id="3.40.50.300">
    <property type="entry name" value="P-loop containing nucleotide triphosphate hydrolases"/>
    <property type="match status" value="1"/>
</dbReference>
<keyword evidence="1" id="KW-1185">Reference proteome</keyword>
<reference evidence="2" key="1">
    <citation type="submission" date="2020-01" db="EMBL/GenBank/DDBJ databases">
        <authorList>
            <consortium name="DOE Joint Genome Institute"/>
            <person name="Haridas S."/>
            <person name="Albert R."/>
            <person name="Binder M."/>
            <person name="Bloem J."/>
            <person name="Labutti K."/>
            <person name="Salamov A."/>
            <person name="Andreopoulos B."/>
            <person name="Baker S.E."/>
            <person name="Barry K."/>
            <person name="Bills G."/>
            <person name="Bluhm B.H."/>
            <person name="Cannon C."/>
            <person name="Castanera R."/>
            <person name="Culley D.E."/>
            <person name="Daum C."/>
            <person name="Ezra D."/>
            <person name="Gonzalez J.B."/>
            <person name="Henrissat B."/>
            <person name="Kuo A."/>
            <person name="Liang C."/>
            <person name="Lipzen A."/>
            <person name="Lutzoni F."/>
            <person name="Magnuson J."/>
            <person name="Mondo S."/>
            <person name="Nolan M."/>
            <person name="Ohm R."/>
            <person name="Pangilinan J."/>
            <person name="Park H.-J."/>
            <person name="Ramirez L."/>
            <person name="Alfaro M."/>
            <person name="Sun H."/>
            <person name="Tritt A."/>
            <person name="Yoshinaga Y."/>
            <person name="Zwiers L.-H."/>
            <person name="Turgeon B.G."/>
            <person name="Goodwin S.B."/>
            <person name="Spatafora J.W."/>
            <person name="Crous P.W."/>
            <person name="Grigoriev I.V."/>
        </authorList>
    </citation>
    <scope>NUCLEOTIDE SEQUENCE</scope>
    <source>
        <strain evidence="2">CBS 342.82</strain>
    </source>
</reference>
<reference evidence="2" key="3">
    <citation type="submission" date="2025-08" db="UniProtKB">
        <authorList>
            <consortium name="RefSeq"/>
        </authorList>
    </citation>
    <scope>IDENTIFICATION</scope>
    <source>
        <strain evidence="2">CBS 342.82</strain>
    </source>
</reference>
<dbReference type="InterPro" id="IPR027417">
    <property type="entry name" value="P-loop_NTPase"/>
</dbReference>
<evidence type="ECO:0008006" key="3">
    <source>
        <dbReference type="Google" id="ProtNLM"/>
    </source>
</evidence>
<gene>
    <name evidence="2" type="ORF">K489DRAFT_433910</name>
</gene>
<evidence type="ECO:0000313" key="2">
    <source>
        <dbReference type="RefSeq" id="XP_033456811.1"/>
    </source>
</evidence>
<dbReference type="SUPFAM" id="SSF52540">
    <property type="entry name" value="P-loop containing nucleoside triphosphate hydrolases"/>
    <property type="match status" value="1"/>
</dbReference>
<organism evidence="2">
    <name type="scientific">Dissoconium aciculare CBS 342.82</name>
    <dbReference type="NCBI Taxonomy" id="1314786"/>
    <lineage>
        <taxon>Eukaryota</taxon>
        <taxon>Fungi</taxon>
        <taxon>Dikarya</taxon>
        <taxon>Ascomycota</taxon>
        <taxon>Pezizomycotina</taxon>
        <taxon>Dothideomycetes</taxon>
        <taxon>Dothideomycetidae</taxon>
        <taxon>Mycosphaerellales</taxon>
        <taxon>Dissoconiaceae</taxon>
        <taxon>Dissoconium</taxon>
    </lineage>
</organism>
<dbReference type="AlphaFoldDB" id="A0A6J3LVI4"/>
<name>A0A6J3LVI4_9PEZI</name>
<accession>A0A6J3LVI4</accession>
<sequence>MSTGGLSVRALTADGMPSVALQWIEMQLPTVTPANAATPSVSTAAKHQANAANSAMTVNSTTNDFVRLVKTPLNLRSVLRPARSGKSTLMNLLAGSKTELFDTSSGATTFTKGVYIPTSIMTSPDFSSLEGEPVIDASDPNVKVSFVDTEG</sequence>
<dbReference type="Proteomes" id="UP000504637">
    <property type="component" value="Unplaced"/>
</dbReference>